<protein>
    <recommendedName>
        <fullName evidence="7">C2H2-type domain-containing protein</fullName>
    </recommendedName>
</protein>
<evidence type="ECO:0000256" key="1">
    <source>
        <dbReference type="ARBA" id="ARBA00022723"/>
    </source>
</evidence>
<gene>
    <name evidence="8" type="ORF">RSOLAG22IIIB_09060</name>
</gene>
<evidence type="ECO:0000256" key="5">
    <source>
        <dbReference type="ARBA" id="ARBA00023242"/>
    </source>
</evidence>
<keyword evidence="3 6" id="KW-0863">Zinc-finger</keyword>
<dbReference type="AlphaFoldDB" id="A0A0K6FXK8"/>
<organism evidence="8 9">
    <name type="scientific">Rhizoctonia solani</name>
    <dbReference type="NCBI Taxonomy" id="456999"/>
    <lineage>
        <taxon>Eukaryota</taxon>
        <taxon>Fungi</taxon>
        <taxon>Dikarya</taxon>
        <taxon>Basidiomycota</taxon>
        <taxon>Agaricomycotina</taxon>
        <taxon>Agaricomycetes</taxon>
        <taxon>Cantharellales</taxon>
        <taxon>Ceratobasidiaceae</taxon>
        <taxon>Rhizoctonia</taxon>
    </lineage>
</organism>
<dbReference type="SMART" id="SM00355">
    <property type="entry name" value="ZnF_C2H2"/>
    <property type="match status" value="2"/>
</dbReference>
<dbReference type="EMBL" id="CYGV01001192">
    <property type="protein sequence ID" value="CUA70732.1"/>
    <property type="molecule type" value="Genomic_DNA"/>
</dbReference>
<dbReference type="PANTHER" id="PTHR24393:SF34">
    <property type="entry name" value="PR_SET DOMAIN 13"/>
    <property type="match status" value="1"/>
</dbReference>
<reference evidence="8 9" key="1">
    <citation type="submission" date="2015-07" db="EMBL/GenBank/DDBJ databases">
        <authorList>
            <person name="Noorani M."/>
        </authorList>
    </citation>
    <scope>NUCLEOTIDE SEQUENCE [LARGE SCALE GENOMIC DNA]</scope>
    <source>
        <strain evidence="8">BBA 69670</strain>
    </source>
</reference>
<dbReference type="PANTHER" id="PTHR24393">
    <property type="entry name" value="ZINC FINGER PROTEIN"/>
    <property type="match status" value="1"/>
</dbReference>
<dbReference type="GO" id="GO:0008270">
    <property type="term" value="F:zinc ion binding"/>
    <property type="evidence" value="ECO:0007669"/>
    <property type="project" value="UniProtKB-KW"/>
</dbReference>
<dbReference type="SUPFAM" id="SSF57667">
    <property type="entry name" value="beta-beta-alpha zinc fingers"/>
    <property type="match status" value="1"/>
</dbReference>
<dbReference type="GO" id="GO:0001228">
    <property type="term" value="F:DNA-binding transcription activator activity, RNA polymerase II-specific"/>
    <property type="evidence" value="ECO:0007669"/>
    <property type="project" value="TreeGrafter"/>
</dbReference>
<dbReference type="GO" id="GO:0005634">
    <property type="term" value="C:nucleus"/>
    <property type="evidence" value="ECO:0007669"/>
    <property type="project" value="TreeGrafter"/>
</dbReference>
<keyword evidence="2" id="KW-0677">Repeat</keyword>
<evidence type="ECO:0000256" key="6">
    <source>
        <dbReference type="PROSITE-ProRule" id="PRU00042"/>
    </source>
</evidence>
<dbReference type="Gene3D" id="3.30.160.60">
    <property type="entry name" value="Classic Zinc Finger"/>
    <property type="match status" value="1"/>
</dbReference>
<keyword evidence="1" id="KW-0479">Metal-binding</keyword>
<dbReference type="Proteomes" id="UP000044841">
    <property type="component" value="Unassembled WGS sequence"/>
</dbReference>
<dbReference type="InterPro" id="IPR013087">
    <property type="entry name" value="Znf_C2H2_type"/>
</dbReference>
<name>A0A0K6FXK8_9AGAM</name>
<evidence type="ECO:0000256" key="2">
    <source>
        <dbReference type="ARBA" id="ARBA00022737"/>
    </source>
</evidence>
<sequence>MSTIPLHSSSEWQGSNAFHRSDPSYDVVGCQNVEGSGFEAAQRYEPTRPDYIVSSPTIPEFTLPYDYYDDSIPPSQHFPPIDRDFDINYPENYAMSTDSIGEHNSQVYYPLGQADVHAQIYTPGQNPPHEEHTYHPDLDSTPTNSGWIESHRDELLYHAVRDPSAPSDGLSAYQYEAAMRPVYSPAGPSGRSGSSQVEMNDLVQVDNYQTRTIDIKGRNVKQRQCSTCQKWFEAKPSNLQRHMDTHSGTTRYKCKMCKKEWVTKDQVIVHYMKYHMKVKPGRLRKDERKEAKDYVERV</sequence>
<accession>A0A0K6FXK8</accession>
<dbReference type="PROSITE" id="PS00028">
    <property type="entry name" value="ZINC_FINGER_C2H2_1"/>
    <property type="match status" value="1"/>
</dbReference>
<proteinExistence type="predicted"/>
<dbReference type="InterPro" id="IPR036236">
    <property type="entry name" value="Znf_C2H2_sf"/>
</dbReference>
<evidence type="ECO:0000256" key="3">
    <source>
        <dbReference type="ARBA" id="ARBA00022771"/>
    </source>
</evidence>
<evidence type="ECO:0000313" key="8">
    <source>
        <dbReference type="EMBL" id="CUA70732.1"/>
    </source>
</evidence>
<dbReference type="PROSITE" id="PS50157">
    <property type="entry name" value="ZINC_FINGER_C2H2_2"/>
    <property type="match status" value="1"/>
</dbReference>
<evidence type="ECO:0000313" key="9">
    <source>
        <dbReference type="Proteomes" id="UP000044841"/>
    </source>
</evidence>
<keyword evidence="4" id="KW-0862">Zinc</keyword>
<keyword evidence="5" id="KW-0539">Nucleus</keyword>
<evidence type="ECO:0000256" key="4">
    <source>
        <dbReference type="ARBA" id="ARBA00022833"/>
    </source>
</evidence>
<feature type="domain" description="C2H2-type" evidence="7">
    <location>
        <begin position="252"/>
        <end position="280"/>
    </location>
</feature>
<evidence type="ECO:0000259" key="7">
    <source>
        <dbReference type="PROSITE" id="PS50157"/>
    </source>
</evidence>
<keyword evidence="9" id="KW-1185">Reference proteome</keyword>
<dbReference type="GO" id="GO:0000978">
    <property type="term" value="F:RNA polymerase II cis-regulatory region sequence-specific DNA binding"/>
    <property type="evidence" value="ECO:0007669"/>
    <property type="project" value="TreeGrafter"/>
</dbReference>